<dbReference type="Proteomes" id="UP000789901">
    <property type="component" value="Unassembled WGS sequence"/>
</dbReference>
<dbReference type="EMBL" id="CAJVQB010066460">
    <property type="protein sequence ID" value="CAG8841659.1"/>
    <property type="molecule type" value="Genomic_DNA"/>
</dbReference>
<comment type="caution">
    <text evidence="1">The sequence shown here is derived from an EMBL/GenBank/DDBJ whole genome shotgun (WGS) entry which is preliminary data.</text>
</comment>
<keyword evidence="2" id="KW-1185">Reference proteome</keyword>
<gene>
    <name evidence="1" type="ORF">GMARGA_LOCUS35548</name>
</gene>
<proteinExistence type="predicted"/>
<feature type="non-terminal residue" evidence="1">
    <location>
        <position position="148"/>
    </location>
</feature>
<feature type="non-terminal residue" evidence="1">
    <location>
        <position position="1"/>
    </location>
</feature>
<sequence length="148" mass="17894">NEIALRSLVAKKRDWFINKRGIIDKVPSINSKIIKIYYWKVVEEGNRIKSYERYKQKNTKEEKCIIKTNTETENYKKRAGMSKTEERIYILRICRNYELIDQGVTNKKRRKILNAIMNEMDKRRDQKAEFWVKISRSSKEKTRDIQSI</sequence>
<name>A0ABN7WVB8_GIGMA</name>
<evidence type="ECO:0000313" key="1">
    <source>
        <dbReference type="EMBL" id="CAG8841659.1"/>
    </source>
</evidence>
<protein>
    <submittedName>
        <fullName evidence="1">23399_t:CDS:1</fullName>
    </submittedName>
</protein>
<accession>A0ABN7WVB8</accession>
<evidence type="ECO:0000313" key="2">
    <source>
        <dbReference type="Proteomes" id="UP000789901"/>
    </source>
</evidence>
<organism evidence="1 2">
    <name type="scientific">Gigaspora margarita</name>
    <dbReference type="NCBI Taxonomy" id="4874"/>
    <lineage>
        <taxon>Eukaryota</taxon>
        <taxon>Fungi</taxon>
        <taxon>Fungi incertae sedis</taxon>
        <taxon>Mucoromycota</taxon>
        <taxon>Glomeromycotina</taxon>
        <taxon>Glomeromycetes</taxon>
        <taxon>Diversisporales</taxon>
        <taxon>Gigasporaceae</taxon>
        <taxon>Gigaspora</taxon>
    </lineage>
</organism>
<reference evidence="1 2" key="1">
    <citation type="submission" date="2021-06" db="EMBL/GenBank/DDBJ databases">
        <authorList>
            <person name="Kallberg Y."/>
            <person name="Tangrot J."/>
            <person name="Rosling A."/>
        </authorList>
    </citation>
    <scope>NUCLEOTIDE SEQUENCE [LARGE SCALE GENOMIC DNA]</scope>
    <source>
        <strain evidence="1 2">120-4 pot B 10/14</strain>
    </source>
</reference>